<dbReference type="PANTHER" id="PTHR31471:SF100">
    <property type="entry name" value="CARBOXY-TERMINAL REGION REMORIN"/>
    <property type="match status" value="1"/>
</dbReference>
<feature type="compositionally biased region" description="Polar residues" evidence="3">
    <location>
        <begin position="192"/>
        <end position="211"/>
    </location>
</feature>
<feature type="coiled-coil region" evidence="2">
    <location>
        <begin position="343"/>
        <end position="385"/>
    </location>
</feature>
<evidence type="ECO:0000256" key="1">
    <source>
        <dbReference type="ARBA" id="ARBA00005711"/>
    </source>
</evidence>
<name>A0ABD1MCS2_9FABA</name>
<dbReference type="AlphaFoldDB" id="A0ABD1MCS2"/>
<feature type="compositionally biased region" description="Polar residues" evidence="3">
    <location>
        <begin position="236"/>
        <end position="260"/>
    </location>
</feature>
<dbReference type="PANTHER" id="PTHR31471">
    <property type="entry name" value="OS02G0116800 PROTEIN"/>
    <property type="match status" value="1"/>
</dbReference>
<sequence length="420" mass="46209">MKKSSSSSSSFQNLGSFPSPGEPCYRNYQKGWSSERVSKPSSSSISRRHTMSGLVTPLSGGRTMPSKWDEAERWICSPVSAYAESRSSHAMLQRRPKSISGPIVPPGVAAFYSNYSPVVPLRQGLVVRNLVVGSPFSTGVLAPIAVSVQHYDAHDATVFGYGMDSGVQFSSPVLDQNNAVLLSSMSTAPTCSQLPCDQSSPISHDQSSPISQDEKHDGTMNEENVTSHSSRCDKGTQMSPAETENDAHSSPKSSATSVADQQECHSTKLEVRDVQVDSQATIIRWSKRHATKLPKKDSLHSKDSRAIRAEAQGSCWDVEEPKMDTSKLQREEAKIIAWENLQKAKAETAIRKLEMKLEKKRSSSMDKILNKLRRAQLKAESMRSSVPVQHGHQVSKCRVFSFSKYAQIWSPASCFSSHDQ</sequence>
<evidence type="ECO:0000313" key="6">
    <source>
        <dbReference type="Proteomes" id="UP001603857"/>
    </source>
</evidence>
<dbReference type="InterPro" id="IPR005516">
    <property type="entry name" value="Remorin_C"/>
</dbReference>
<evidence type="ECO:0000313" key="5">
    <source>
        <dbReference type="EMBL" id="KAL2333547.1"/>
    </source>
</evidence>
<keyword evidence="2" id="KW-0175">Coiled coil</keyword>
<evidence type="ECO:0000259" key="4">
    <source>
        <dbReference type="Pfam" id="PF03763"/>
    </source>
</evidence>
<proteinExistence type="inferred from homology"/>
<feature type="domain" description="Remorin C-terminal" evidence="4">
    <location>
        <begin position="309"/>
        <end position="397"/>
    </location>
</feature>
<feature type="region of interest" description="Disordered" evidence="3">
    <location>
        <begin position="192"/>
        <end position="266"/>
    </location>
</feature>
<dbReference type="Pfam" id="PF03763">
    <property type="entry name" value="Remorin_C"/>
    <property type="match status" value="1"/>
</dbReference>
<evidence type="ECO:0000256" key="2">
    <source>
        <dbReference type="SAM" id="Coils"/>
    </source>
</evidence>
<reference evidence="5 6" key="1">
    <citation type="submission" date="2024-08" db="EMBL/GenBank/DDBJ databases">
        <title>Insights into the chromosomal genome structure of Flemingia macrophylla.</title>
        <authorList>
            <person name="Ding Y."/>
            <person name="Zhao Y."/>
            <person name="Bi W."/>
            <person name="Wu M."/>
            <person name="Zhao G."/>
            <person name="Gong Y."/>
            <person name="Li W."/>
            <person name="Zhang P."/>
        </authorList>
    </citation>
    <scope>NUCLEOTIDE SEQUENCE [LARGE SCALE GENOMIC DNA]</scope>
    <source>
        <strain evidence="5">DYQJB</strain>
        <tissue evidence="5">Leaf</tissue>
    </source>
</reference>
<comment type="caution">
    <text evidence="5">The sequence shown here is derived from an EMBL/GenBank/DDBJ whole genome shotgun (WGS) entry which is preliminary data.</text>
</comment>
<keyword evidence="6" id="KW-1185">Reference proteome</keyword>
<feature type="region of interest" description="Disordered" evidence="3">
    <location>
        <begin position="1"/>
        <end position="63"/>
    </location>
</feature>
<gene>
    <name evidence="5" type="ORF">Fmac_014760</name>
</gene>
<evidence type="ECO:0000256" key="3">
    <source>
        <dbReference type="SAM" id="MobiDB-lite"/>
    </source>
</evidence>
<protein>
    <recommendedName>
        <fullName evidence="4">Remorin C-terminal domain-containing protein</fullName>
    </recommendedName>
</protein>
<comment type="similarity">
    <text evidence="1">Belongs to the remorin family.</text>
</comment>
<dbReference type="EMBL" id="JBGMDY010000005">
    <property type="protein sequence ID" value="KAL2333547.1"/>
    <property type="molecule type" value="Genomic_DNA"/>
</dbReference>
<accession>A0ABD1MCS2</accession>
<organism evidence="5 6">
    <name type="scientific">Flemingia macrophylla</name>
    <dbReference type="NCBI Taxonomy" id="520843"/>
    <lineage>
        <taxon>Eukaryota</taxon>
        <taxon>Viridiplantae</taxon>
        <taxon>Streptophyta</taxon>
        <taxon>Embryophyta</taxon>
        <taxon>Tracheophyta</taxon>
        <taxon>Spermatophyta</taxon>
        <taxon>Magnoliopsida</taxon>
        <taxon>eudicotyledons</taxon>
        <taxon>Gunneridae</taxon>
        <taxon>Pentapetalae</taxon>
        <taxon>rosids</taxon>
        <taxon>fabids</taxon>
        <taxon>Fabales</taxon>
        <taxon>Fabaceae</taxon>
        <taxon>Papilionoideae</taxon>
        <taxon>50 kb inversion clade</taxon>
        <taxon>NPAAA clade</taxon>
        <taxon>indigoferoid/millettioid clade</taxon>
        <taxon>Phaseoleae</taxon>
        <taxon>Flemingia</taxon>
    </lineage>
</organism>
<feature type="compositionally biased region" description="Low complexity" evidence="3">
    <location>
        <begin position="1"/>
        <end position="10"/>
    </location>
</feature>
<dbReference type="Proteomes" id="UP001603857">
    <property type="component" value="Unassembled WGS sequence"/>
</dbReference>